<proteinExistence type="inferred from homology"/>
<dbReference type="PANTHER" id="PTHR42760">
    <property type="entry name" value="SHORT-CHAIN DEHYDROGENASES/REDUCTASES FAMILY MEMBER"/>
    <property type="match status" value="1"/>
</dbReference>
<comment type="similarity">
    <text evidence="1">Belongs to the short-chain dehydrogenases/reductases (SDR) family.</text>
</comment>
<keyword evidence="3" id="KW-1185">Reference proteome</keyword>
<dbReference type="EMBL" id="JAGSOV010000031">
    <property type="protein sequence ID" value="MCO1656123.1"/>
    <property type="molecule type" value="Genomic_DNA"/>
</dbReference>
<dbReference type="InterPro" id="IPR036291">
    <property type="entry name" value="NAD(P)-bd_dom_sf"/>
</dbReference>
<comment type="caution">
    <text evidence="2">The sequence shown here is derived from an EMBL/GenBank/DDBJ whole genome shotgun (WGS) entry which is preliminary data.</text>
</comment>
<dbReference type="InterPro" id="IPR002347">
    <property type="entry name" value="SDR_fam"/>
</dbReference>
<evidence type="ECO:0000256" key="1">
    <source>
        <dbReference type="ARBA" id="ARBA00006484"/>
    </source>
</evidence>
<sequence>MDGRTALVTGGGQNGRLPGVGYATAVVLAGHGARVAVLDRDPAAAQVTVERIEKAGGVAHAVVADVTDDAQCGRAVAEVVRRFGALDALMNNVAVGDRAGLFDVGPDRWDELLSVNLKSAWQVTRHAVPVLPAGAAIVNVSSVGVSARGPGMVYNVAKAGLENLTVGAAATLGGQGVRVNTVQVGAIWGAFAERNMSEEMREPRRRGIGLGTEGTSWDIAHAALFLLSDRARWISGHTLTVEGGPPRRFPPGPPITEVAR</sequence>
<evidence type="ECO:0000313" key="3">
    <source>
        <dbReference type="Proteomes" id="UP001165283"/>
    </source>
</evidence>
<dbReference type="SUPFAM" id="SSF51735">
    <property type="entry name" value="NAD(P)-binding Rossmann-fold domains"/>
    <property type="match status" value="1"/>
</dbReference>
<dbReference type="PANTHER" id="PTHR42760:SF122">
    <property type="entry name" value="NAD(P)-BINDING PROTEIN"/>
    <property type="match status" value="1"/>
</dbReference>
<evidence type="ECO:0000313" key="2">
    <source>
        <dbReference type="EMBL" id="MCO1656123.1"/>
    </source>
</evidence>
<dbReference type="Proteomes" id="UP001165283">
    <property type="component" value="Unassembled WGS sequence"/>
</dbReference>
<dbReference type="CDD" id="cd05233">
    <property type="entry name" value="SDR_c"/>
    <property type="match status" value="1"/>
</dbReference>
<dbReference type="PRINTS" id="PR00081">
    <property type="entry name" value="GDHRDH"/>
</dbReference>
<dbReference type="PRINTS" id="PR00080">
    <property type="entry name" value="SDRFAMILY"/>
</dbReference>
<reference evidence="2" key="1">
    <citation type="submission" date="2021-04" db="EMBL/GenBank/DDBJ databases">
        <title>Pseudonocardia sp. nov., isolated from sandy soil of mangrove forest.</title>
        <authorList>
            <person name="Zan Z."/>
            <person name="Huang R."/>
            <person name="Liu W."/>
        </authorList>
    </citation>
    <scope>NUCLEOTIDE SEQUENCE</scope>
    <source>
        <strain evidence="2">S2-4</strain>
    </source>
</reference>
<dbReference type="InterPro" id="IPR020904">
    <property type="entry name" value="Sc_DH/Rdtase_CS"/>
</dbReference>
<organism evidence="2 3">
    <name type="scientific">Pseudonocardia humida</name>
    <dbReference type="NCBI Taxonomy" id="2800819"/>
    <lineage>
        <taxon>Bacteria</taxon>
        <taxon>Bacillati</taxon>
        <taxon>Actinomycetota</taxon>
        <taxon>Actinomycetes</taxon>
        <taxon>Pseudonocardiales</taxon>
        <taxon>Pseudonocardiaceae</taxon>
        <taxon>Pseudonocardia</taxon>
    </lineage>
</organism>
<protein>
    <submittedName>
        <fullName evidence="2">SDR family oxidoreductase</fullName>
    </submittedName>
</protein>
<dbReference type="PROSITE" id="PS00061">
    <property type="entry name" value="ADH_SHORT"/>
    <property type="match status" value="1"/>
</dbReference>
<dbReference type="Pfam" id="PF13561">
    <property type="entry name" value="adh_short_C2"/>
    <property type="match status" value="1"/>
</dbReference>
<gene>
    <name evidence="2" type="ORF">KDL28_13775</name>
</gene>
<accession>A0ABT0ZZE6</accession>
<name>A0ABT0ZZE6_9PSEU</name>
<dbReference type="Gene3D" id="3.40.50.720">
    <property type="entry name" value="NAD(P)-binding Rossmann-like Domain"/>
    <property type="match status" value="1"/>
</dbReference>